<dbReference type="RefSeq" id="WP_212515841.1">
    <property type="nucleotide sequence ID" value="NZ_JAGSOH010000001.1"/>
</dbReference>
<dbReference type="Pfam" id="PF14280">
    <property type="entry name" value="DUF4365"/>
    <property type="match status" value="1"/>
</dbReference>
<dbReference type="AlphaFoldDB" id="A0A941IH02"/>
<reference evidence="2" key="1">
    <citation type="submission" date="2021-04" db="EMBL/GenBank/DDBJ databases">
        <title>Genome based classification of Actinospica acidithermotolerans sp. nov., an actinobacterium isolated from an Indonesian hot spring.</title>
        <authorList>
            <person name="Kusuma A.B."/>
            <person name="Putra K.E."/>
            <person name="Nafisah S."/>
            <person name="Loh J."/>
            <person name="Nouioui I."/>
            <person name="Goodfellow M."/>
        </authorList>
    </citation>
    <scope>NUCLEOTIDE SEQUENCE</scope>
    <source>
        <strain evidence="2">MGRD01-02</strain>
    </source>
</reference>
<gene>
    <name evidence="2" type="ORF">KDK95_00055</name>
</gene>
<comment type="caution">
    <text evidence="2">The sequence shown here is derived from an EMBL/GenBank/DDBJ whole genome shotgun (WGS) entry which is preliminary data.</text>
</comment>
<evidence type="ECO:0000313" key="2">
    <source>
        <dbReference type="EMBL" id="MBR7824683.1"/>
    </source>
</evidence>
<evidence type="ECO:0000259" key="1">
    <source>
        <dbReference type="Pfam" id="PF14280"/>
    </source>
</evidence>
<proteinExistence type="predicted"/>
<evidence type="ECO:0000313" key="3">
    <source>
        <dbReference type="Proteomes" id="UP000676325"/>
    </source>
</evidence>
<dbReference type="InterPro" id="IPR025375">
    <property type="entry name" value="DUF4365"/>
</dbReference>
<feature type="domain" description="DUF4365" evidence="1">
    <location>
        <begin position="9"/>
        <end position="150"/>
    </location>
</feature>
<sequence length="168" mass="19142">MDGQSWQKEQISKAFVLAIASQAGVTIGEWNVDKDGVDVTLRKRQLMVDFQLKCTRSARSVGGDYVFDLDLPTYEKLVDPDRSAPAYLCLVIVPRDLEDWLTHHLEAVELKCHGYWTLMEPGQPPPGRSSTAVRLPRLNRLDGTSLERMFEESRRMRLLERITEGGRP</sequence>
<dbReference type="EMBL" id="JAGSOH010000001">
    <property type="protein sequence ID" value="MBR7824683.1"/>
    <property type="molecule type" value="Genomic_DNA"/>
</dbReference>
<name>A0A941IH02_9ACTN</name>
<accession>A0A941IH02</accession>
<organism evidence="2 3">
    <name type="scientific">Actinospica acidithermotolerans</name>
    <dbReference type="NCBI Taxonomy" id="2828514"/>
    <lineage>
        <taxon>Bacteria</taxon>
        <taxon>Bacillati</taxon>
        <taxon>Actinomycetota</taxon>
        <taxon>Actinomycetes</taxon>
        <taxon>Catenulisporales</taxon>
        <taxon>Actinospicaceae</taxon>
        <taxon>Actinospica</taxon>
    </lineage>
</organism>
<dbReference type="Proteomes" id="UP000676325">
    <property type="component" value="Unassembled WGS sequence"/>
</dbReference>
<protein>
    <submittedName>
        <fullName evidence="2">DUF4365 domain-containing protein</fullName>
    </submittedName>
</protein>
<keyword evidence="3" id="KW-1185">Reference proteome</keyword>